<reference evidence="2" key="1">
    <citation type="submission" date="2021-03" db="EMBL/GenBank/DDBJ databases">
        <title>Draft genome sequence of rust myrtle Austropuccinia psidii MF-1, a brazilian biotype.</title>
        <authorList>
            <person name="Quecine M.C."/>
            <person name="Pachon D.M.R."/>
            <person name="Bonatelli M.L."/>
            <person name="Correr F.H."/>
            <person name="Franceschini L.M."/>
            <person name="Leite T.F."/>
            <person name="Margarido G.R.A."/>
            <person name="Almeida C.A."/>
            <person name="Ferrarezi J.A."/>
            <person name="Labate C.A."/>
        </authorList>
    </citation>
    <scope>NUCLEOTIDE SEQUENCE</scope>
    <source>
        <strain evidence="2">MF-1</strain>
    </source>
</reference>
<evidence type="ECO:0000313" key="2">
    <source>
        <dbReference type="EMBL" id="MBW0574759.1"/>
    </source>
</evidence>
<comment type="caution">
    <text evidence="2">The sequence shown here is derived from an EMBL/GenBank/DDBJ whole genome shotgun (WGS) entry which is preliminary data.</text>
</comment>
<keyword evidence="3" id="KW-1185">Reference proteome</keyword>
<feature type="region of interest" description="Disordered" evidence="1">
    <location>
        <begin position="1"/>
        <end position="49"/>
    </location>
</feature>
<accession>A0A9Q3PUN7</accession>
<dbReference type="EMBL" id="AVOT02094885">
    <property type="protein sequence ID" value="MBW0574759.1"/>
    <property type="molecule type" value="Genomic_DNA"/>
</dbReference>
<organism evidence="2 3">
    <name type="scientific">Austropuccinia psidii MF-1</name>
    <dbReference type="NCBI Taxonomy" id="1389203"/>
    <lineage>
        <taxon>Eukaryota</taxon>
        <taxon>Fungi</taxon>
        <taxon>Dikarya</taxon>
        <taxon>Basidiomycota</taxon>
        <taxon>Pucciniomycotina</taxon>
        <taxon>Pucciniomycetes</taxon>
        <taxon>Pucciniales</taxon>
        <taxon>Sphaerophragmiaceae</taxon>
        <taxon>Austropuccinia</taxon>
    </lineage>
</organism>
<sequence>MVRRPIRPLLAYSNEAKRGQRGKPSSPQGQAGPKLQLDPPEPKLVTNPLDPKLAKDLLDTNLAINPVEPIFGHEPPWTNISAMASGNHQSRSQSDGDLFRTHFHLPISRSQNPTPILKEDYSAHQSDKLWWQSEDSSRIPTTCICRSWVGTLFRIIQRANSQEVLHQ</sequence>
<proteinExistence type="predicted"/>
<gene>
    <name evidence="2" type="ORF">O181_114474</name>
</gene>
<dbReference type="Proteomes" id="UP000765509">
    <property type="component" value="Unassembled WGS sequence"/>
</dbReference>
<dbReference type="AlphaFoldDB" id="A0A9Q3PUN7"/>
<evidence type="ECO:0000256" key="1">
    <source>
        <dbReference type="SAM" id="MobiDB-lite"/>
    </source>
</evidence>
<evidence type="ECO:0000313" key="3">
    <source>
        <dbReference type="Proteomes" id="UP000765509"/>
    </source>
</evidence>
<protein>
    <submittedName>
        <fullName evidence="2">Uncharacterized protein</fullName>
    </submittedName>
</protein>
<name>A0A9Q3PUN7_9BASI</name>